<reference evidence="12" key="1">
    <citation type="submission" date="2021-06" db="EMBL/GenBank/DDBJ databases">
        <authorList>
            <person name="Kallberg Y."/>
            <person name="Tangrot J."/>
            <person name="Rosling A."/>
        </authorList>
    </citation>
    <scope>NUCLEOTIDE SEQUENCE</scope>
    <source>
        <strain evidence="12">FL130A</strain>
    </source>
</reference>
<dbReference type="PROSITE" id="PS00194">
    <property type="entry name" value="THIOREDOXIN_1"/>
    <property type="match status" value="2"/>
</dbReference>
<dbReference type="PROSITE" id="PS51257">
    <property type="entry name" value="PROKAR_LIPOPROTEIN"/>
    <property type="match status" value="1"/>
</dbReference>
<keyword evidence="5" id="KW-0677">Repeat</keyword>
<evidence type="ECO:0000313" key="13">
    <source>
        <dbReference type="Proteomes" id="UP000789508"/>
    </source>
</evidence>
<evidence type="ECO:0000313" key="12">
    <source>
        <dbReference type="EMBL" id="CAG8540690.1"/>
    </source>
</evidence>
<feature type="domain" description="Thioredoxin" evidence="11">
    <location>
        <begin position="23"/>
        <end position="136"/>
    </location>
</feature>
<dbReference type="InterPro" id="IPR017937">
    <property type="entry name" value="Thioredoxin_CS"/>
</dbReference>
<dbReference type="CDD" id="cd02998">
    <property type="entry name" value="PDI_a_ERp38"/>
    <property type="match status" value="2"/>
</dbReference>
<keyword evidence="4 10" id="KW-0732">Signal</keyword>
<keyword evidence="8" id="KW-0676">Redox-active center</keyword>
<dbReference type="InterPro" id="IPR005788">
    <property type="entry name" value="PDI_thioredoxin-like_dom"/>
</dbReference>
<evidence type="ECO:0000256" key="7">
    <source>
        <dbReference type="ARBA" id="ARBA00023235"/>
    </source>
</evidence>
<dbReference type="Pfam" id="PF00085">
    <property type="entry name" value="Thioredoxin"/>
    <property type="match status" value="2"/>
</dbReference>
<evidence type="ECO:0000259" key="11">
    <source>
        <dbReference type="PROSITE" id="PS51352"/>
    </source>
</evidence>
<dbReference type="GO" id="GO:0003756">
    <property type="term" value="F:protein disulfide isomerase activity"/>
    <property type="evidence" value="ECO:0007669"/>
    <property type="project" value="UniProtKB-EC"/>
</dbReference>
<dbReference type="Proteomes" id="UP000789508">
    <property type="component" value="Unassembled WGS sequence"/>
</dbReference>
<accession>A0A9N9FKY5</accession>
<dbReference type="PANTHER" id="PTHR45672">
    <property type="entry name" value="PROTEIN DISULFIDE-ISOMERASE C17H9.14C-RELATED"/>
    <property type="match status" value="1"/>
</dbReference>
<dbReference type="CDD" id="cd00238">
    <property type="entry name" value="ERp29c"/>
    <property type="match status" value="1"/>
</dbReference>
<evidence type="ECO:0000256" key="6">
    <source>
        <dbReference type="ARBA" id="ARBA00023157"/>
    </source>
</evidence>
<feature type="signal peptide" evidence="10">
    <location>
        <begin position="1"/>
        <end position="23"/>
    </location>
</feature>
<dbReference type="SUPFAM" id="SSF47933">
    <property type="entry name" value="ERP29 C domain-like"/>
    <property type="match status" value="1"/>
</dbReference>
<dbReference type="PRINTS" id="PR00421">
    <property type="entry name" value="THIOREDOXIN"/>
</dbReference>
<evidence type="ECO:0000256" key="1">
    <source>
        <dbReference type="ARBA" id="ARBA00001182"/>
    </source>
</evidence>
<dbReference type="GO" id="GO:0006457">
    <property type="term" value="P:protein folding"/>
    <property type="evidence" value="ECO:0007669"/>
    <property type="project" value="TreeGrafter"/>
</dbReference>
<keyword evidence="6" id="KW-1015">Disulfide bond</keyword>
<dbReference type="SUPFAM" id="SSF52833">
    <property type="entry name" value="Thioredoxin-like"/>
    <property type="match status" value="2"/>
</dbReference>
<dbReference type="InterPro" id="IPR013766">
    <property type="entry name" value="Thioredoxin_domain"/>
</dbReference>
<evidence type="ECO:0000256" key="5">
    <source>
        <dbReference type="ARBA" id="ARBA00022737"/>
    </source>
</evidence>
<dbReference type="OrthoDB" id="10264505at2759"/>
<dbReference type="PROSITE" id="PS51352">
    <property type="entry name" value="THIOREDOXIN_2"/>
    <property type="match status" value="2"/>
</dbReference>
<keyword evidence="7" id="KW-0413">Isomerase</keyword>
<dbReference type="AlphaFoldDB" id="A0A9N9FKY5"/>
<dbReference type="InterPro" id="IPR036356">
    <property type="entry name" value="ERp29_C_sf"/>
</dbReference>
<sequence>MLCRLFSWLFILTVLVSCSRVLADEDSKVLDLTPETFDNEVGQDKYAFVEFFAPWCGHCKNLAPIWEQLGEAFASAKDRVVIAKVDADNHRDLGSKFGVSGYPTLKWFDKGSDKPEDYSGGRDFDSLAAYVEKKTGIRPSIKKPVPAVTILTSETFNEIALDPKKNALVEFYAPWCGHCKTLAPIYEKVASYYSQEPECIVANLDATEHKDIAGKYDVKGYPTIKYFAKGEDKTPIDYEGGRTEQDFVTFLNKHCGTDRVVGGALSDKAGKIPELDEYAQKFIIASKENIDTVIEEARKIANKLDTRFSKYYIKVMEKLKERQDYVTKEIERLEKIVKSGTISNNKKDDFTIRKNILVSFQIKETDSIIDDADTNTTDKITTDDAKHEEL</sequence>
<dbReference type="EC" id="5.3.4.1" evidence="3"/>
<name>A0A9N9FKY5_9GLOM</name>
<organism evidence="12 13">
    <name type="scientific">Ambispora leptoticha</name>
    <dbReference type="NCBI Taxonomy" id="144679"/>
    <lineage>
        <taxon>Eukaryota</taxon>
        <taxon>Fungi</taxon>
        <taxon>Fungi incertae sedis</taxon>
        <taxon>Mucoromycota</taxon>
        <taxon>Glomeromycotina</taxon>
        <taxon>Glomeromycetes</taxon>
        <taxon>Archaeosporales</taxon>
        <taxon>Ambisporaceae</taxon>
        <taxon>Ambispora</taxon>
    </lineage>
</organism>
<comment type="caution">
    <text evidence="12">The sequence shown here is derived from an EMBL/GenBank/DDBJ whole genome shotgun (WGS) entry which is preliminary data.</text>
</comment>
<evidence type="ECO:0000256" key="2">
    <source>
        <dbReference type="ARBA" id="ARBA00006347"/>
    </source>
</evidence>
<proteinExistence type="inferred from homology"/>
<evidence type="ECO:0000256" key="3">
    <source>
        <dbReference type="ARBA" id="ARBA00012723"/>
    </source>
</evidence>
<dbReference type="Pfam" id="PF07749">
    <property type="entry name" value="ERp29"/>
    <property type="match status" value="1"/>
</dbReference>
<protein>
    <recommendedName>
        <fullName evidence="3">protein disulfide-isomerase</fullName>
        <ecNumber evidence="3">5.3.4.1</ecNumber>
    </recommendedName>
</protein>
<comment type="catalytic activity">
    <reaction evidence="1">
        <text>Catalyzes the rearrangement of -S-S- bonds in proteins.</text>
        <dbReference type="EC" id="5.3.4.1"/>
    </reaction>
</comment>
<dbReference type="EMBL" id="CAJVPS010001505">
    <property type="protein sequence ID" value="CAG8540690.1"/>
    <property type="molecule type" value="Genomic_DNA"/>
</dbReference>
<evidence type="ECO:0000256" key="10">
    <source>
        <dbReference type="SAM" id="SignalP"/>
    </source>
</evidence>
<gene>
    <name evidence="12" type="ORF">ALEPTO_LOCUS5395</name>
</gene>
<dbReference type="PANTHER" id="PTHR45672:SF11">
    <property type="entry name" value="PROTEIN DISULFIDE-ISOMERASE C17H9.14C"/>
    <property type="match status" value="1"/>
</dbReference>
<keyword evidence="13" id="KW-1185">Reference proteome</keyword>
<feature type="domain" description="Thioredoxin" evidence="11">
    <location>
        <begin position="139"/>
        <end position="256"/>
    </location>
</feature>
<dbReference type="FunFam" id="3.40.30.10:FF:000032">
    <property type="entry name" value="Protein disulfide-isomerase A6 homolog"/>
    <property type="match status" value="2"/>
</dbReference>
<comment type="similarity">
    <text evidence="2 9">Belongs to the protein disulfide isomerase family.</text>
</comment>
<evidence type="ECO:0000256" key="4">
    <source>
        <dbReference type="ARBA" id="ARBA00022729"/>
    </source>
</evidence>
<dbReference type="NCBIfam" id="TIGR01126">
    <property type="entry name" value="pdi_dom"/>
    <property type="match status" value="2"/>
</dbReference>
<dbReference type="InterPro" id="IPR051063">
    <property type="entry name" value="PDI"/>
</dbReference>
<evidence type="ECO:0000256" key="8">
    <source>
        <dbReference type="ARBA" id="ARBA00023284"/>
    </source>
</evidence>
<dbReference type="GO" id="GO:0005783">
    <property type="term" value="C:endoplasmic reticulum"/>
    <property type="evidence" value="ECO:0007669"/>
    <property type="project" value="InterPro"/>
</dbReference>
<evidence type="ECO:0000256" key="9">
    <source>
        <dbReference type="RuleBase" id="RU004208"/>
    </source>
</evidence>
<feature type="chain" id="PRO_5040428098" description="protein disulfide-isomerase" evidence="10">
    <location>
        <begin position="24"/>
        <end position="390"/>
    </location>
</feature>
<dbReference type="InterPro" id="IPR036249">
    <property type="entry name" value="Thioredoxin-like_sf"/>
</dbReference>
<dbReference type="Gene3D" id="1.20.1150.12">
    <property type="entry name" value="Endoplasmic reticulum resident protein 29, C-terminal domain"/>
    <property type="match status" value="1"/>
</dbReference>
<dbReference type="Gene3D" id="3.40.30.10">
    <property type="entry name" value="Glutaredoxin"/>
    <property type="match status" value="2"/>
</dbReference>
<dbReference type="InterPro" id="IPR011679">
    <property type="entry name" value="ERp29_C"/>
</dbReference>